<comment type="catalytic activity">
    <reaction evidence="1 10">
        <text>Cleaves type-1 transmembrane domains using a catalytic dyad composed of serine and histidine that are contributed by different transmembrane domains.</text>
        <dbReference type="EC" id="3.4.21.105"/>
    </reaction>
</comment>
<feature type="transmembrane region" description="Helical" evidence="10">
    <location>
        <begin position="283"/>
        <end position="305"/>
    </location>
</feature>
<name>A0AAV7H739_DENCH</name>
<comment type="subcellular location">
    <subcellularLocation>
        <location evidence="2 10">Membrane</location>
        <topology evidence="2 10">Multi-pass membrane protein</topology>
    </subcellularLocation>
</comment>
<gene>
    <name evidence="12" type="ORF">IEQ34_007922</name>
</gene>
<dbReference type="Gene3D" id="1.20.1540.10">
    <property type="entry name" value="Rhomboid-like"/>
    <property type="match status" value="1"/>
</dbReference>
<dbReference type="AlphaFoldDB" id="A0AAV7H739"/>
<dbReference type="InterPro" id="IPR022764">
    <property type="entry name" value="Peptidase_S54_rhomboid_dom"/>
</dbReference>
<evidence type="ECO:0000256" key="2">
    <source>
        <dbReference type="ARBA" id="ARBA00004141"/>
    </source>
</evidence>
<dbReference type="GO" id="GO:0004252">
    <property type="term" value="F:serine-type endopeptidase activity"/>
    <property type="evidence" value="ECO:0007669"/>
    <property type="project" value="InterPro"/>
</dbReference>
<proteinExistence type="inferred from homology"/>
<evidence type="ECO:0000256" key="1">
    <source>
        <dbReference type="ARBA" id="ARBA00000156"/>
    </source>
</evidence>
<dbReference type="Pfam" id="PF01694">
    <property type="entry name" value="Rhomboid"/>
    <property type="match status" value="1"/>
</dbReference>
<feature type="transmembrane region" description="Helical" evidence="10">
    <location>
        <begin position="186"/>
        <end position="207"/>
    </location>
</feature>
<keyword evidence="7 10" id="KW-0720">Serine protease</keyword>
<accession>A0AAV7H739</accession>
<dbReference type="EC" id="3.4.21.105" evidence="10"/>
<keyword evidence="13" id="KW-1185">Reference proteome</keyword>
<reference evidence="12 13" key="1">
    <citation type="journal article" date="2021" name="Hortic Res">
        <title>Chromosome-scale assembly of the Dendrobium chrysotoxum genome enhances the understanding of orchid evolution.</title>
        <authorList>
            <person name="Zhang Y."/>
            <person name="Zhang G.Q."/>
            <person name="Zhang D."/>
            <person name="Liu X.D."/>
            <person name="Xu X.Y."/>
            <person name="Sun W.H."/>
            <person name="Yu X."/>
            <person name="Zhu X."/>
            <person name="Wang Z.W."/>
            <person name="Zhao X."/>
            <person name="Zhong W.Y."/>
            <person name="Chen H."/>
            <person name="Yin W.L."/>
            <person name="Huang T."/>
            <person name="Niu S.C."/>
            <person name="Liu Z.J."/>
        </authorList>
    </citation>
    <scope>NUCLEOTIDE SEQUENCE [LARGE SCALE GENOMIC DNA]</scope>
    <source>
        <strain evidence="12">Lindl</strain>
    </source>
</reference>
<keyword evidence="8 10" id="KW-1133">Transmembrane helix</keyword>
<evidence type="ECO:0000256" key="5">
    <source>
        <dbReference type="ARBA" id="ARBA00022692"/>
    </source>
</evidence>
<evidence type="ECO:0000259" key="11">
    <source>
        <dbReference type="Pfam" id="PF01694"/>
    </source>
</evidence>
<feature type="transmembrane region" description="Helical" evidence="10">
    <location>
        <begin position="239"/>
        <end position="257"/>
    </location>
</feature>
<dbReference type="PANTHER" id="PTHR22936">
    <property type="entry name" value="RHOMBOID-RELATED"/>
    <property type="match status" value="1"/>
</dbReference>
<evidence type="ECO:0000313" key="13">
    <source>
        <dbReference type="Proteomes" id="UP000775213"/>
    </source>
</evidence>
<comment type="caution">
    <text evidence="12">The sequence shown here is derived from an EMBL/GenBank/DDBJ whole genome shotgun (WGS) entry which is preliminary data.</text>
</comment>
<keyword evidence="4 10" id="KW-0645">Protease</keyword>
<comment type="function">
    <text evidence="10">Serine protease involved in intramembrane proteolysis.</text>
</comment>
<dbReference type="InterPro" id="IPR002610">
    <property type="entry name" value="Peptidase_S54_rhomboid-like"/>
</dbReference>
<evidence type="ECO:0000256" key="7">
    <source>
        <dbReference type="ARBA" id="ARBA00022825"/>
    </source>
</evidence>
<keyword evidence="9 10" id="KW-0472">Membrane</keyword>
<dbReference type="PANTHER" id="PTHR22936:SF69">
    <property type="entry name" value="RHOMBOID-LIKE PROTEIN"/>
    <property type="match status" value="1"/>
</dbReference>
<dbReference type="GO" id="GO:0006508">
    <property type="term" value="P:proteolysis"/>
    <property type="evidence" value="ECO:0007669"/>
    <property type="project" value="UniProtKB-KW"/>
</dbReference>
<feature type="transmembrane region" description="Helical" evidence="10">
    <location>
        <begin position="43"/>
        <end position="62"/>
    </location>
</feature>
<comment type="similarity">
    <text evidence="3 10">Belongs to the peptidase S54 family.</text>
</comment>
<evidence type="ECO:0000313" key="12">
    <source>
        <dbReference type="EMBL" id="KAH0463340.1"/>
    </source>
</evidence>
<protein>
    <recommendedName>
        <fullName evidence="10">RHOMBOID-like protein</fullName>
        <ecNumber evidence="10">3.4.21.105</ecNumber>
    </recommendedName>
</protein>
<keyword evidence="5 10" id="KW-0812">Transmembrane</keyword>
<keyword evidence="6 10" id="KW-0378">Hydrolase</keyword>
<dbReference type="EMBL" id="JAGFBR010000008">
    <property type="protein sequence ID" value="KAH0463340.1"/>
    <property type="molecule type" value="Genomic_DNA"/>
</dbReference>
<evidence type="ECO:0000256" key="4">
    <source>
        <dbReference type="ARBA" id="ARBA00022670"/>
    </source>
</evidence>
<sequence length="332" mass="36525">MAGEDPEGGGAGERAGGKRGEEMVLPQYFYDVPDMEERECRAWIVPLIVIANVVVLMVVMFVNNCPVHGGGDGGSSRSCFAGFLRRFSFQPLRENPLLGPSSFTLEKLGALQWEKTVHQHQWWRLLASIWLHAGVIHLLADILSLIFIGIRLEQQFGFVRIGTIYLISGIGGNVLSSLFITKGISVGSSGALFGLLGAMLSELITNWSIYSNRAAAISTLLLIVAVNLVIGILPFVNNFAHIGGFIAGFLLGFVLLIRPQFGWTERQSLHHCQATSKYKLYQLVLWVIAIIFLLVGFVVSLVMLFKGVNGSEGCRWCRYMNCVPTSKWSCGN</sequence>
<dbReference type="GO" id="GO:0016020">
    <property type="term" value="C:membrane"/>
    <property type="evidence" value="ECO:0007669"/>
    <property type="project" value="UniProtKB-SubCell"/>
</dbReference>
<dbReference type="Proteomes" id="UP000775213">
    <property type="component" value="Unassembled WGS sequence"/>
</dbReference>
<evidence type="ECO:0000256" key="8">
    <source>
        <dbReference type="ARBA" id="ARBA00022989"/>
    </source>
</evidence>
<evidence type="ECO:0000256" key="6">
    <source>
        <dbReference type="ARBA" id="ARBA00022801"/>
    </source>
</evidence>
<dbReference type="SUPFAM" id="SSF144091">
    <property type="entry name" value="Rhomboid-like"/>
    <property type="match status" value="1"/>
</dbReference>
<evidence type="ECO:0000256" key="3">
    <source>
        <dbReference type="ARBA" id="ARBA00009045"/>
    </source>
</evidence>
<evidence type="ECO:0000256" key="10">
    <source>
        <dbReference type="RuleBase" id="RU362115"/>
    </source>
</evidence>
<feature type="transmembrane region" description="Helical" evidence="10">
    <location>
        <begin position="129"/>
        <end position="150"/>
    </location>
</feature>
<evidence type="ECO:0000256" key="9">
    <source>
        <dbReference type="ARBA" id="ARBA00023136"/>
    </source>
</evidence>
<organism evidence="12 13">
    <name type="scientific">Dendrobium chrysotoxum</name>
    <name type="common">Orchid</name>
    <dbReference type="NCBI Taxonomy" id="161865"/>
    <lineage>
        <taxon>Eukaryota</taxon>
        <taxon>Viridiplantae</taxon>
        <taxon>Streptophyta</taxon>
        <taxon>Embryophyta</taxon>
        <taxon>Tracheophyta</taxon>
        <taxon>Spermatophyta</taxon>
        <taxon>Magnoliopsida</taxon>
        <taxon>Liliopsida</taxon>
        <taxon>Asparagales</taxon>
        <taxon>Orchidaceae</taxon>
        <taxon>Epidendroideae</taxon>
        <taxon>Malaxideae</taxon>
        <taxon>Dendrobiinae</taxon>
        <taxon>Dendrobium</taxon>
    </lineage>
</organism>
<feature type="transmembrane region" description="Helical" evidence="10">
    <location>
        <begin position="162"/>
        <end position="180"/>
    </location>
</feature>
<dbReference type="InterPro" id="IPR035952">
    <property type="entry name" value="Rhomboid-like_sf"/>
</dbReference>
<feature type="domain" description="Peptidase S54 rhomboid" evidence="11">
    <location>
        <begin position="120"/>
        <end position="256"/>
    </location>
</feature>
<feature type="transmembrane region" description="Helical" evidence="10">
    <location>
        <begin position="214"/>
        <end position="233"/>
    </location>
</feature>